<dbReference type="KEGG" id="bhl:Bache_1808"/>
<keyword evidence="1" id="KW-0472">Membrane</keyword>
<accession>E6SP19</accession>
<protein>
    <submittedName>
        <fullName evidence="2">Uncharacterized protein</fullName>
    </submittedName>
</protein>
<evidence type="ECO:0000313" key="2">
    <source>
        <dbReference type="EMBL" id="ADV43789.1"/>
    </source>
</evidence>
<dbReference type="HOGENOM" id="CLU_2010718_0_0_10"/>
<dbReference type="STRING" id="693979.Bache_1808"/>
<keyword evidence="1" id="KW-0812">Transmembrane</keyword>
<name>E6SP19_BACT6</name>
<reference evidence="2 3" key="2">
    <citation type="journal article" date="2011" name="Stand. Genomic Sci.">
        <title>Complete genome sequence of Bacteroides helcogenes type strain (P 36-108).</title>
        <authorList>
            <person name="Pati A."/>
            <person name="Gronow S."/>
            <person name="Zeytun A."/>
            <person name="Lapidus A."/>
            <person name="Nolan M."/>
            <person name="Hammon N."/>
            <person name="Deshpande S."/>
            <person name="Cheng J.F."/>
            <person name="Tapia R."/>
            <person name="Han C."/>
            <person name="Goodwin L."/>
            <person name="Pitluck S."/>
            <person name="Liolios K."/>
            <person name="Pagani I."/>
            <person name="Ivanova N."/>
            <person name="Mavromatis K."/>
            <person name="Chen A."/>
            <person name="Palaniappan K."/>
            <person name="Land M."/>
            <person name="Hauser L."/>
            <person name="Chang Y.J."/>
            <person name="Jeffries C.D."/>
            <person name="Detter J.C."/>
            <person name="Brambilla E."/>
            <person name="Rohde M."/>
            <person name="Goker M."/>
            <person name="Woyke T."/>
            <person name="Bristow J."/>
            <person name="Eisen J.A."/>
            <person name="Markowitz V."/>
            <person name="Hugenholtz P."/>
            <person name="Kyrpides N.C."/>
            <person name="Klenk H.P."/>
            <person name="Lucas S."/>
        </authorList>
    </citation>
    <scope>NUCLEOTIDE SEQUENCE [LARGE SCALE GENOMIC DNA]</scope>
    <source>
        <strain evidence="3">ATCC 35417 / DSM 20613 / JCM 6297 / CCUG 15421 / P 36-108</strain>
    </source>
</reference>
<feature type="transmembrane region" description="Helical" evidence="1">
    <location>
        <begin position="13"/>
        <end position="30"/>
    </location>
</feature>
<dbReference type="AlphaFoldDB" id="E6SP19"/>
<evidence type="ECO:0000256" key="1">
    <source>
        <dbReference type="SAM" id="Phobius"/>
    </source>
</evidence>
<proteinExistence type="predicted"/>
<organism evidence="2 3">
    <name type="scientific">Bacteroides helcogenes (strain ATCC 35417 / DSM 20613 / JCM 6297 / CCUG 15421 / P 36-108)</name>
    <dbReference type="NCBI Taxonomy" id="693979"/>
    <lineage>
        <taxon>Bacteria</taxon>
        <taxon>Pseudomonadati</taxon>
        <taxon>Bacteroidota</taxon>
        <taxon>Bacteroidia</taxon>
        <taxon>Bacteroidales</taxon>
        <taxon>Bacteroidaceae</taxon>
        <taxon>Bacteroides</taxon>
    </lineage>
</organism>
<keyword evidence="1" id="KW-1133">Transmembrane helix</keyword>
<dbReference type="Proteomes" id="UP000008630">
    <property type="component" value="Chromosome"/>
</dbReference>
<keyword evidence="3" id="KW-1185">Reference proteome</keyword>
<sequence length="123" mass="14246">MDGYDLSYSTLDYLAVCQYLFCAIIATFILKDLAVSVFCVNTHTHTHTHTHTQARPIYKKRTHAPIYRCFAFCKHLPHFISASSDFPFIDKKYSVIRLTSYGHNNMPPYPHSRLTVADILYIQ</sequence>
<dbReference type="EMBL" id="CP002352">
    <property type="protein sequence ID" value="ADV43789.1"/>
    <property type="molecule type" value="Genomic_DNA"/>
</dbReference>
<reference key="1">
    <citation type="submission" date="2010-11" db="EMBL/GenBank/DDBJ databases">
        <title>The complete genome of Bacteroides helcogenes P 36-108.</title>
        <authorList>
            <consortium name="US DOE Joint Genome Institute (JGI-PGF)"/>
            <person name="Lucas S."/>
            <person name="Copeland A."/>
            <person name="Lapidus A."/>
            <person name="Bruce D."/>
            <person name="Goodwin L."/>
            <person name="Pitluck S."/>
            <person name="Kyrpides N."/>
            <person name="Mavromatis K."/>
            <person name="Ivanova N."/>
            <person name="Zeytun A."/>
            <person name="Brettin T."/>
            <person name="Detter J.C."/>
            <person name="Tapia R."/>
            <person name="Han C."/>
            <person name="Land M."/>
            <person name="Hauser L."/>
            <person name="Markowitz V."/>
            <person name="Cheng J.-F."/>
            <person name="Hugenholtz P."/>
            <person name="Woyke T."/>
            <person name="Wu D."/>
            <person name="Gronow S."/>
            <person name="Wellnitz S."/>
            <person name="Brambilla E."/>
            <person name="Klenk H.-P."/>
            <person name="Eisen J.A."/>
        </authorList>
    </citation>
    <scope>NUCLEOTIDE SEQUENCE</scope>
    <source>
        <strain>P 36-108</strain>
    </source>
</reference>
<gene>
    <name evidence="2" type="ordered locus">Bache_1808</name>
</gene>
<evidence type="ECO:0000313" key="3">
    <source>
        <dbReference type="Proteomes" id="UP000008630"/>
    </source>
</evidence>